<organism evidence="5">
    <name type="scientific">freshwater metagenome</name>
    <dbReference type="NCBI Taxonomy" id="449393"/>
    <lineage>
        <taxon>unclassified sequences</taxon>
        <taxon>metagenomes</taxon>
        <taxon>ecological metagenomes</taxon>
    </lineage>
</organism>
<feature type="domain" description="Exonuclease" evidence="4">
    <location>
        <begin position="6"/>
        <end position="182"/>
    </location>
</feature>
<dbReference type="Pfam" id="PF00929">
    <property type="entry name" value="RNase_T"/>
    <property type="match status" value="1"/>
</dbReference>
<dbReference type="GO" id="GO:0008408">
    <property type="term" value="F:3'-5' exonuclease activity"/>
    <property type="evidence" value="ECO:0007669"/>
    <property type="project" value="TreeGrafter"/>
</dbReference>
<dbReference type="InterPro" id="IPR036397">
    <property type="entry name" value="RNaseH_sf"/>
</dbReference>
<evidence type="ECO:0000259" key="4">
    <source>
        <dbReference type="SMART" id="SM00479"/>
    </source>
</evidence>
<keyword evidence="3" id="KW-0269">Exonuclease</keyword>
<dbReference type="PANTHER" id="PTHR30231:SF4">
    <property type="entry name" value="PROTEIN NEN2"/>
    <property type="match status" value="1"/>
</dbReference>
<keyword evidence="2" id="KW-0378">Hydrolase</keyword>
<dbReference type="SUPFAM" id="SSF53098">
    <property type="entry name" value="Ribonuclease H-like"/>
    <property type="match status" value="1"/>
</dbReference>
<reference evidence="5" key="1">
    <citation type="submission" date="2020-05" db="EMBL/GenBank/DDBJ databases">
        <authorList>
            <person name="Chiriac C."/>
            <person name="Salcher M."/>
            <person name="Ghai R."/>
            <person name="Kavagutti S V."/>
        </authorList>
    </citation>
    <scope>NUCLEOTIDE SEQUENCE</scope>
</reference>
<evidence type="ECO:0000256" key="3">
    <source>
        <dbReference type="ARBA" id="ARBA00022839"/>
    </source>
</evidence>
<dbReference type="GO" id="GO:0003676">
    <property type="term" value="F:nucleic acid binding"/>
    <property type="evidence" value="ECO:0007669"/>
    <property type="project" value="InterPro"/>
</dbReference>
<gene>
    <name evidence="5" type="ORF">UFOPK1767_00397</name>
    <name evidence="6" type="ORF">UFOPK3339_00667</name>
</gene>
<dbReference type="EMBL" id="CAEZTZ010000035">
    <property type="protein sequence ID" value="CAB4582028.1"/>
    <property type="molecule type" value="Genomic_DNA"/>
</dbReference>
<dbReference type="InterPro" id="IPR012337">
    <property type="entry name" value="RNaseH-like_sf"/>
</dbReference>
<evidence type="ECO:0000256" key="1">
    <source>
        <dbReference type="ARBA" id="ARBA00022722"/>
    </source>
</evidence>
<proteinExistence type="predicted"/>
<dbReference type="CDD" id="cd06127">
    <property type="entry name" value="DEDDh"/>
    <property type="match status" value="1"/>
</dbReference>
<evidence type="ECO:0000313" key="6">
    <source>
        <dbReference type="EMBL" id="CAB4866409.1"/>
    </source>
</evidence>
<dbReference type="EMBL" id="CAFBLF010000087">
    <property type="protein sequence ID" value="CAB4866409.1"/>
    <property type="molecule type" value="Genomic_DNA"/>
</dbReference>
<dbReference type="AlphaFoldDB" id="A0A6J6FBS3"/>
<sequence>MSSWERLGVFDLETTGLDVTQSRIVTAFVGVLDSSGELIESRAWIADPGVEIPEAAANVHGFTTERARTEGRPAAEVVAEIVERLRELFAEGTPVVAYNASYDFSLLHHDAIRNGVTPLDTPKPIVDPLLIDKKVDTYRKGSRTLQAACDLYGIDLGAAHDSEADSVGAGRVFKALQVKFASAPEMQLSPDELHEAQIVWAKAQAESFAKWLATKGETSRRVGDGIWPVFRNDEEIPMVNVVY</sequence>
<dbReference type="SMART" id="SM00479">
    <property type="entry name" value="EXOIII"/>
    <property type="match status" value="1"/>
</dbReference>
<dbReference type="PANTHER" id="PTHR30231">
    <property type="entry name" value="DNA POLYMERASE III SUBUNIT EPSILON"/>
    <property type="match status" value="1"/>
</dbReference>
<dbReference type="Gene3D" id="3.30.420.10">
    <property type="entry name" value="Ribonuclease H-like superfamily/Ribonuclease H"/>
    <property type="match status" value="1"/>
</dbReference>
<dbReference type="GO" id="GO:0005829">
    <property type="term" value="C:cytosol"/>
    <property type="evidence" value="ECO:0007669"/>
    <property type="project" value="TreeGrafter"/>
</dbReference>
<name>A0A6J6FBS3_9ZZZZ</name>
<dbReference type="InterPro" id="IPR013520">
    <property type="entry name" value="Ribonucl_H"/>
</dbReference>
<evidence type="ECO:0000313" key="5">
    <source>
        <dbReference type="EMBL" id="CAB4582028.1"/>
    </source>
</evidence>
<protein>
    <submittedName>
        <fullName evidence="5">Unannotated protein</fullName>
    </submittedName>
</protein>
<evidence type="ECO:0000256" key="2">
    <source>
        <dbReference type="ARBA" id="ARBA00022801"/>
    </source>
</evidence>
<dbReference type="NCBIfam" id="NF005927">
    <property type="entry name" value="PRK07942.1"/>
    <property type="match status" value="1"/>
</dbReference>
<keyword evidence="1" id="KW-0540">Nuclease</keyword>
<accession>A0A6J6FBS3</accession>